<organism evidence="1 2">
    <name type="scientific">Nocardia panacis</name>
    <dbReference type="NCBI Taxonomy" id="2340916"/>
    <lineage>
        <taxon>Bacteria</taxon>
        <taxon>Bacillati</taxon>
        <taxon>Actinomycetota</taxon>
        <taxon>Actinomycetes</taxon>
        <taxon>Mycobacteriales</taxon>
        <taxon>Nocardiaceae</taxon>
        <taxon>Nocardia</taxon>
    </lineage>
</organism>
<dbReference type="EMBL" id="QZFU01000024">
    <property type="protein sequence ID" value="RJO72922.1"/>
    <property type="molecule type" value="Genomic_DNA"/>
</dbReference>
<dbReference type="GO" id="GO:0016787">
    <property type="term" value="F:hydrolase activity"/>
    <property type="evidence" value="ECO:0007669"/>
    <property type="project" value="UniProtKB-KW"/>
</dbReference>
<reference evidence="1 2" key="1">
    <citation type="submission" date="2018-09" db="EMBL/GenBank/DDBJ databases">
        <title>YIM PH21274 draft genome.</title>
        <authorList>
            <person name="Miao C."/>
        </authorList>
    </citation>
    <scope>NUCLEOTIDE SEQUENCE [LARGE SCALE GENOMIC DNA]</scope>
    <source>
        <strain evidence="1 2">YIM PH 21724</strain>
    </source>
</reference>
<proteinExistence type="predicted"/>
<sequence length="242" mass="25362">MFAIPSTLPDTPGRAQAIVALPGTGSDADFARRAFEPACTARGFELIAVRPDPRGVVAGYRAALDAAAASGPILVTGISLGAAVAVEWAAEHPRAAIGVVAALPAWTGPDTAQCPAALSAAYTARQLRERGLEEVVTQLRSSSPPWLARALTQSWRAQWPDLPDALEEAADYKWPGVELLGSVRVPVAVVGAVDDPVHPISIAEQWAALLPHSALHRITLDELGADPGVIGRLGLESFHESR</sequence>
<evidence type="ECO:0000313" key="2">
    <source>
        <dbReference type="Proteomes" id="UP000266677"/>
    </source>
</evidence>
<dbReference type="SUPFAM" id="SSF53474">
    <property type="entry name" value="alpha/beta-Hydrolases"/>
    <property type="match status" value="1"/>
</dbReference>
<name>A0A3A4KHA8_9NOCA</name>
<dbReference type="Gene3D" id="3.40.50.1820">
    <property type="entry name" value="alpha/beta hydrolase"/>
    <property type="match status" value="1"/>
</dbReference>
<gene>
    <name evidence="1" type="ORF">D5S18_21770</name>
</gene>
<evidence type="ECO:0000313" key="1">
    <source>
        <dbReference type="EMBL" id="RJO72922.1"/>
    </source>
</evidence>
<dbReference type="RefSeq" id="WP_120043008.1">
    <property type="nucleotide sequence ID" value="NZ_QZFU01000024.1"/>
</dbReference>
<keyword evidence="2" id="KW-1185">Reference proteome</keyword>
<keyword evidence="1" id="KW-0378">Hydrolase</keyword>
<dbReference type="InterPro" id="IPR029058">
    <property type="entry name" value="AB_hydrolase_fold"/>
</dbReference>
<dbReference type="OrthoDB" id="4371333at2"/>
<dbReference type="Proteomes" id="UP000266677">
    <property type="component" value="Unassembled WGS sequence"/>
</dbReference>
<comment type="caution">
    <text evidence="1">The sequence shown here is derived from an EMBL/GenBank/DDBJ whole genome shotgun (WGS) entry which is preliminary data.</text>
</comment>
<accession>A0A3A4KHA8</accession>
<protein>
    <submittedName>
        <fullName evidence="1">Alpha/beta hydrolase</fullName>
    </submittedName>
</protein>
<dbReference type="AlphaFoldDB" id="A0A3A4KHA8"/>